<name>A0A9P6DZ52_9AGAM</name>
<dbReference type="EMBL" id="MU128919">
    <property type="protein sequence ID" value="KAF9519127.1"/>
    <property type="molecule type" value="Genomic_DNA"/>
</dbReference>
<accession>A0A9P6DZ52</accession>
<keyword evidence="2" id="KW-1185">Reference proteome</keyword>
<dbReference type="Proteomes" id="UP000886523">
    <property type="component" value="Unassembled WGS sequence"/>
</dbReference>
<evidence type="ECO:0000313" key="2">
    <source>
        <dbReference type="Proteomes" id="UP000886523"/>
    </source>
</evidence>
<reference evidence="1" key="1">
    <citation type="journal article" date="2020" name="Nat. Commun.">
        <title>Large-scale genome sequencing of mycorrhizal fungi provides insights into the early evolution of symbiotic traits.</title>
        <authorList>
            <person name="Miyauchi S."/>
            <person name="Kiss E."/>
            <person name="Kuo A."/>
            <person name="Drula E."/>
            <person name="Kohler A."/>
            <person name="Sanchez-Garcia M."/>
            <person name="Morin E."/>
            <person name="Andreopoulos B."/>
            <person name="Barry K.W."/>
            <person name="Bonito G."/>
            <person name="Buee M."/>
            <person name="Carver A."/>
            <person name="Chen C."/>
            <person name="Cichocki N."/>
            <person name="Clum A."/>
            <person name="Culley D."/>
            <person name="Crous P.W."/>
            <person name="Fauchery L."/>
            <person name="Girlanda M."/>
            <person name="Hayes R.D."/>
            <person name="Keri Z."/>
            <person name="LaButti K."/>
            <person name="Lipzen A."/>
            <person name="Lombard V."/>
            <person name="Magnuson J."/>
            <person name="Maillard F."/>
            <person name="Murat C."/>
            <person name="Nolan M."/>
            <person name="Ohm R.A."/>
            <person name="Pangilinan J."/>
            <person name="Pereira M.F."/>
            <person name="Perotto S."/>
            <person name="Peter M."/>
            <person name="Pfister S."/>
            <person name="Riley R."/>
            <person name="Sitrit Y."/>
            <person name="Stielow J.B."/>
            <person name="Szollosi G."/>
            <person name="Zifcakova L."/>
            <person name="Stursova M."/>
            <person name="Spatafora J.W."/>
            <person name="Tedersoo L."/>
            <person name="Vaario L.M."/>
            <person name="Yamada A."/>
            <person name="Yan M."/>
            <person name="Wang P."/>
            <person name="Xu J."/>
            <person name="Bruns T."/>
            <person name="Baldrian P."/>
            <person name="Vilgalys R."/>
            <person name="Dunand C."/>
            <person name="Henrissat B."/>
            <person name="Grigoriev I.V."/>
            <person name="Hibbett D."/>
            <person name="Nagy L.G."/>
            <person name="Martin F.M."/>
        </authorList>
    </citation>
    <scope>NUCLEOTIDE SEQUENCE</scope>
    <source>
        <strain evidence="1">UP504</strain>
    </source>
</reference>
<dbReference type="AlphaFoldDB" id="A0A9P6DZ52"/>
<protein>
    <submittedName>
        <fullName evidence="1">Uncharacterized protein</fullName>
    </submittedName>
</protein>
<sequence length="61" mass="6551">MQCTNTQGYVCTVTATGGPLVAPFDSLTTLTRLAGGIPRYGAERAFQGGDNRPLHPMRIDR</sequence>
<evidence type="ECO:0000313" key="1">
    <source>
        <dbReference type="EMBL" id="KAF9519127.1"/>
    </source>
</evidence>
<comment type="caution">
    <text evidence="1">The sequence shown here is derived from an EMBL/GenBank/DDBJ whole genome shotgun (WGS) entry which is preliminary data.</text>
</comment>
<proteinExistence type="predicted"/>
<organism evidence="1 2">
    <name type="scientific">Hydnum rufescens UP504</name>
    <dbReference type="NCBI Taxonomy" id="1448309"/>
    <lineage>
        <taxon>Eukaryota</taxon>
        <taxon>Fungi</taxon>
        <taxon>Dikarya</taxon>
        <taxon>Basidiomycota</taxon>
        <taxon>Agaricomycotina</taxon>
        <taxon>Agaricomycetes</taxon>
        <taxon>Cantharellales</taxon>
        <taxon>Hydnaceae</taxon>
        <taxon>Hydnum</taxon>
    </lineage>
</organism>
<gene>
    <name evidence="1" type="ORF">BS47DRAFT_72454</name>
</gene>